<protein>
    <submittedName>
        <fullName evidence="2">Uncharacterized protein</fullName>
    </submittedName>
</protein>
<evidence type="ECO:0000256" key="1">
    <source>
        <dbReference type="SAM" id="MobiDB-lite"/>
    </source>
</evidence>
<dbReference type="RefSeq" id="WP_276279419.1">
    <property type="nucleotide sequence ID" value="NZ_CP119809.1"/>
</dbReference>
<organism evidence="2 3">
    <name type="scientific">Halorussus caseinilyticus</name>
    <dbReference type="NCBI Taxonomy" id="3034025"/>
    <lineage>
        <taxon>Archaea</taxon>
        <taxon>Methanobacteriati</taxon>
        <taxon>Methanobacteriota</taxon>
        <taxon>Stenosarchaea group</taxon>
        <taxon>Halobacteria</taxon>
        <taxon>Halobacteriales</taxon>
        <taxon>Haladaptataceae</taxon>
        <taxon>Halorussus</taxon>
    </lineage>
</organism>
<feature type="region of interest" description="Disordered" evidence="1">
    <location>
        <begin position="1"/>
        <end position="51"/>
    </location>
</feature>
<accession>A0ABD5WPV0</accession>
<dbReference type="EMBL" id="JBHSZH010000005">
    <property type="protein sequence ID" value="MFC7082542.1"/>
    <property type="molecule type" value="Genomic_DNA"/>
</dbReference>
<evidence type="ECO:0000313" key="3">
    <source>
        <dbReference type="Proteomes" id="UP001596407"/>
    </source>
</evidence>
<gene>
    <name evidence="2" type="ORF">ACFQJ6_23170</name>
</gene>
<name>A0ABD5WPV0_9EURY</name>
<evidence type="ECO:0000313" key="2">
    <source>
        <dbReference type="EMBL" id="MFC7082542.1"/>
    </source>
</evidence>
<dbReference type="GeneID" id="79303991"/>
<dbReference type="Proteomes" id="UP001596407">
    <property type="component" value="Unassembled WGS sequence"/>
</dbReference>
<reference evidence="2 3" key="1">
    <citation type="journal article" date="2019" name="Int. J. Syst. Evol. Microbiol.">
        <title>The Global Catalogue of Microorganisms (GCM) 10K type strain sequencing project: providing services to taxonomists for standard genome sequencing and annotation.</title>
        <authorList>
            <consortium name="The Broad Institute Genomics Platform"/>
            <consortium name="The Broad Institute Genome Sequencing Center for Infectious Disease"/>
            <person name="Wu L."/>
            <person name="Ma J."/>
        </authorList>
    </citation>
    <scope>NUCLEOTIDE SEQUENCE [LARGE SCALE GENOMIC DNA]</scope>
    <source>
        <strain evidence="2 3">DT72</strain>
    </source>
</reference>
<dbReference type="AlphaFoldDB" id="A0ABD5WPV0"/>
<proteinExistence type="predicted"/>
<keyword evidence="3" id="KW-1185">Reference proteome</keyword>
<comment type="caution">
    <text evidence="2">The sequence shown here is derived from an EMBL/GenBank/DDBJ whole genome shotgun (WGS) entry which is preliminary data.</text>
</comment>
<sequence>MWVSTGHGHGAVAVRLRSRTSDSPRARSAVGAPRSRAEEALEEAPSALLRG</sequence>